<evidence type="ECO:0000313" key="4">
    <source>
        <dbReference type="Proteomes" id="UP001595615"/>
    </source>
</evidence>
<organism evidence="3 4">
    <name type="scientific">Sphingoaurantiacus capsulatus</name>
    <dbReference type="NCBI Taxonomy" id="1771310"/>
    <lineage>
        <taxon>Bacteria</taxon>
        <taxon>Pseudomonadati</taxon>
        <taxon>Pseudomonadota</taxon>
        <taxon>Alphaproteobacteria</taxon>
        <taxon>Sphingomonadales</taxon>
        <taxon>Sphingosinicellaceae</taxon>
        <taxon>Sphingoaurantiacus</taxon>
    </lineage>
</organism>
<dbReference type="Proteomes" id="UP001595615">
    <property type="component" value="Unassembled WGS sequence"/>
</dbReference>
<name>A0ABV7XBJ1_9SPHN</name>
<keyword evidence="3" id="KW-0255">Endonuclease</keyword>
<keyword evidence="3" id="KW-0540">Nuclease</keyword>
<sequence length="152" mass="17074">MNEGADEAPLPGGERGWGEGGIRHRAPAGHTHRARSLRHEATDAERKFWGAVRAGRLNGWKFRRQVPIGRYIVDFACPAGRLIVELDGSQHAEQRLYDAARTHFLQSQGYRVMRFWNNEFLTNFEGAMSMVSHALTPHHPLPNPSPLQGEGL</sequence>
<dbReference type="GO" id="GO:0004519">
    <property type="term" value="F:endonuclease activity"/>
    <property type="evidence" value="ECO:0007669"/>
    <property type="project" value="UniProtKB-KW"/>
</dbReference>
<dbReference type="Pfam" id="PF04480">
    <property type="entry name" value="DUF559"/>
    <property type="match status" value="1"/>
</dbReference>
<proteinExistence type="predicted"/>
<comment type="caution">
    <text evidence="3">The sequence shown here is derived from an EMBL/GenBank/DDBJ whole genome shotgun (WGS) entry which is preliminary data.</text>
</comment>
<feature type="domain" description="DUF559" evidence="2">
    <location>
        <begin position="31"/>
        <end position="134"/>
    </location>
</feature>
<keyword evidence="4" id="KW-1185">Reference proteome</keyword>
<keyword evidence="3" id="KW-0378">Hydrolase</keyword>
<dbReference type="InterPro" id="IPR011335">
    <property type="entry name" value="Restrct_endonuc-II-like"/>
</dbReference>
<evidence type="ECO:0000256" key="1">
    <source>
        <dbReference type="SAM" id="MobiDB-lite"/>
    </source>
</evidence>
<dbReference type="InterPro" id="IPR007569">
    <property type="entry name" value="DUF559"/>
</dbReference>
<feature type="compositionally biased region" description="Basic residues" evidence="1">
    <location>
        <begin position="23"/>
        <end position="36"/>
    </location>
</feature>
<feature type="region of interest" description="Disordered" evidence="1">
    <location>
        <begin position="1"/>
        <end position="39"/>
    </location>
</feature>
<evidence type="ECO:0000313" key="3">
    <source>
        <dbReference type="EMBL" id="MFC3713521.1"/>
    </source>
</evidence>
<dbReference type="PANTHER" id="PTHR38590">
    <property type="entry name" value="BLL0828 PROTEIN"/>
    <property type="match status" value="1"/>
</dbReference>
<reference evidence="4" key="1">
    <citation type="journal article" date="2019" name="Int. J. Syst. Evol. Microbiol.">
        <title>The Global Catalogue of Microorganisms (GCM) 10K type strain sequencing project: providing services to taxonomists for standard genome sequencing and annotation.</title>
        <authorList>
            <consortium name="The Broad Institute Genomics Platform"/>
            <consortium name="The Broad Institute Genome Sequencing Center for Infectious Disease"/>
            <person name="Wu L."/>
            <person name="Ma J."/>
        </authorList>
    </citation>
    <scope>NUCLEOTIDE SEQUENCE [LARGE SCALE GENOMIC DNA]</scope>
    <source>
        <strain evidence="4">KCTC 42644</strain>
    </source>
</reference>
<gene>
    <name evidence="3" type="ORF">ACFOMD_13130</name>
</gene>
<dbReference type="RefSeq" id="WP_380862094.1">
    <property type="nucleotide sequence ID" value="NZ_JBHRXV010000011.1"/>
</dbReference>
<dbReference type="SUPFAM" id="SSF52980">
    <property type="entry name" value="Restriction endonuclease-like"/>
    <property type="match status" value="1"/>
</dbReference>
<evidence type="ECO:0000259" key="2">
    <source>
        <dbReference type="Pfam" id="PF04480"/>
    </source>
</evidence>
<protein>
    <submittedName>
        <fullName evidence="3">Endonuclease domain-containing protein</fullName>
    </submittedName>
</protein>
<dbReference type="CDD" id="cd01038">
    <property type="entry name" value="Endonuclease_DUF559"/>
    <property type="match status" value="1"/>
</dbReference>
<dbReference type="Gene3D" id="3.40.960.10">
    <property type="entry name" value="VSR Endonuclease"/>
    <property type="match status" value="1"/>
</dbReference>
<dbReference type="EMBL" id="JBHRXV010000011">
    <property type="protein sequence ID" value="MFC3713521.1"/>
    <property type="molecule type" value="Genomic_DNA"/>
</dbReference>
<dbReference type="InterPro" id="IPR047216">
    <property type="entry name" value="Endonuclease_DUF559_bact"/>
</dbReference>
<accession>A0ABV7XBJ1</accession>
<dbReference type="PANTHER" id="PTHR38590:SF1">
    <property type="entry name" value="BLL0828 PROTEIN"/>
    <property type="match status" value="1"/>
</dbReference>